<name>A0A1Y6C1Y1_9BACT</name>
<proteinExistence type="predicted"/>
<dbReference type="PROSITE" id="PS50995">
    <property type="entry name" value="HTH_MARR_2"/>
    <property type="match status" value="1"/>
</dbReference>
<accession>A0A1Y6C1Y1</accession>
<evidence type="ECO:0000256" key="2">
    <source>
        <dbReference type="ARBA" id="ARBA00023125"/>
    </source>
</evidence>
<gene>
    <name evidence="5" type="ORF">SAMN06296036_112143</name>
</gene>
<keyword evidence="3" id="KW-0804">Transcription</keyword>
<dbReference type="STRING" id="1513793.SAMN06296036_112143"/>
<organism evidence="5 6">
    <name type="scientific">Pseudobacteriovorax antillogorgiicola</name>
    <dbReference type="NCBI Taxonomy" id="1513793"/>
    <lineage>
        <taxon>Bacteria</taxon>
        <taxon>Pseudomonadati</taxon>
        <taxon>Bdellovibrionota</taxon>
        <taxon>Oligoflexia</taxon>
        <taxon>Oligoflexales</taxon>
        <taxon>Pseudobacteriovoracaceae</taxon>
        <taxon>Pseudobacteriovorax</taxon>
    </lineage>
</organism>
<evidence type="ECO:0000259" key="4">
    <source>
        <dbReference type="PROSITE" id="PS50995"/>
    </source>
</evidence>
<evidence type="ECO:0000256" key="1">
    <source>
        <dbReference type="ARBA" id="ARBA00023015"/>
    </source>
</evidence>
<dbReference type="GO" id="GO:0003677">
    <property type="term" value="F:DNA binding"/>
    <property type="evidence" value="ECO:0007669"/>
    <property type="project" value="UniProtKB-KW"/>
</dbReference>
<keyword evidence="2 5" id="KW-0238">DNA-binding</keyword>
<dbReference type="PANTHER" id="PTHR42756">
    <property type="entry name" value="TRANSCRIPTIONAL REGULATOR, MARR"/>
    <property type="match status" value="1"/>
</dbReference>
<dbReference type="PANTHER" id="PTHR42756:SF1">
    <property type="entry name" value="TRANSCRIPTIONAL REPRESSOR OF EMRAB OPERON"/>
    <property type="match status" value="1"/>
</dbReference>
<dbReference type="Pfam" id="PF12802">
    <property type="entry name" value="MarR_2"/>
    <property type="match status" value="1"/>
</dbReference>
<dbReference type="Gene3D" id="1.10.10.10">
    <property type="entry name" value="Winged helix-like DNA-binding domain superfamily/Winged helix DNA-binding domain"/>
    <property type="match status" value="1"/>
</dbReference>
<dbReference type="InterPro" id="IPR036390">
    <property type="entry name" value="WH_DNA-bd_sf"/>
</dbReference>
<feature type="domain" description="HTH marR-type" evidence="4">
    <location>
        <begin position="1"/>
        <end position="140"/>
    </location>
</feature>
<evidence type="ECO:0000256" key="3">
    <source>
        <dbReference type="ARBA" id="ARBA00023163"/>
    </source>
</evidence>
<dbReference type="AlphaFoldDB" id="A0A1Y6C1Y1"/>
<sequence length="144" mass="16743">MKKNIYETFSPGFLLTKSSRMIMKRYEEGLGQTGISPLQSGVLYVISFHRSPSQKEISEILFIDKVTLSKIIFNLQQNKLISHITSNNDRREKRWTLTAKGEEKLRQVEEIDHEIEKYMRHIVSKNECDTLSKVLKKLLIKGSS</sequence>
<dbReference type="SMART" id="SM00347">
    <property type="entry name" value="HTH_MARR"/>
    <property type="match status" value="1"/>
</dbReference>
<evidence type="ECO:0000313" key="6">
    <source>
        <dbReference type="Proteomes" id="UP000192907"/>
    </source>
</evidence>
<dbReference type="PRINTS" id="PR00598">
    <property type="entry name" value="HTHMARR"/>
</dbReference>
<evidence type="ECO:0000313" key="5">
    <source>
        <dbReference type="EMBL" id="SMF41197.1"/>
    </source>
</evidence>
<dbReference type="Proteomes" id="UP000192907">
    <property type="component" value="Unassembled WGS sequence"/>
</dbReference>
<dbReference type="GO" id="GO:0003700">
    <property type="term" value="F:DNA-binding transcription factor activity"/>
    <property type="evidence" value="ECO:0007669"/>
    <property type="project" value="InterPro"/>
</dbReference>
<dbReference type="EMBL" id="FWZT01000012">
    <property type="protein sequence ID" value="SMF41197.1"/>
    <property type="molecule type" value="Genomic_DNA"/>
</dbReference>
<keyword evidence="6" id="KW-1185">Reference proteome</keyword>
<dbReference type="RefSeq" id="WP_159455427.1">
    <property type="nucleotide sequence ID" value="NZ_FWZT01000012.1"/>
</dbReference>
<dbReference type="InterPro" id="IPR000835">
    <property type="entry name" value="HTH_MarR-typ"/>
</dbReference>
<dbReference type="InterPro" id="IPR036388">
    <property type="entry name" value="WH-like_DNA-bd_sf"/>
</dbReference>
<dbReference type="SUPFAM" id="SSF46785">
    <property type="entry name" value="Winged helix' DNA-binding domain"/>
    <property type="match status" value="1"/>
</dbReference>
<reference evidence="6" key="1">
    <citation type="submission" date="2017-04" db="EMBL/GenBank/DDBJ databases">
        <authorList>
            <person name="Varghese N."/>
            <person name="Submissions S."/>
        </authorList>
    </citation>
    <scope>NUCLEOTIDE SEQUENCE [LARGE SCALE GENOMIC DNA]</scope>
    <source>
        <strain evidence="6">RKEM611</strain>
    </source>
</reference>
<keyword evidence="1" id="KW-0805">Transcription regulation</keyword>
<protein>
    <submittedName>
        <fullName evidence="5">DNA-binding transcriptional regulator, MarR family</fullName>
    </submittedName>
</protein>